<dbReference type="PROSITE" id="PS51259">
    <property type="entry name" value="MHD2"/>
    <property type="match status" value="1"/>
</dbReference>
<evidence type="ECO:0000256" key="2">
    <source>
        <dbReference type="ARBA" id="ARBA00004603"/>
    </source>
</evidence>
<feature type="domain" description="MHD1" evidence="9">
    <location>
        <begin position="657"/>
        <end position="776"/>
    </location>
</feature>
<feature type="domain" description="C2" evidence="8">
    <location>
        <begin position="1021"/>
        <end position="1146"/>
    </location>
</feature>
<dbReference type="SMART" id="SM00239">
    <property type="entry name" value="C2"/>
    <property type="match status" value="2"/>
</dbReference>
<sequence>MIPQIPERVRTVQNWAGRQINRAQQFIRSASISQCEPDDLQPDMNQQVQASDGYFFEKFSQTAVDDKEIDNDTGQLTIVKLSINDNKERIQVFQDLYVEALYTIVHKVGKSIALPEAQLCKYVQNAFQVDDSLHQRLLDRAKKEKPPIVLLNVLLLEARDLIAKDINGFSDPFTMMGVVPGSRRKGNADREAGNGDHDDGDDHELETPPASPHSQKQGNVLHRFGGSFRRRIGSKKSGKSDTKSIPAKYIKASSVQYKTLNPKWNEKFQFIVDDVTSDRFHMDIWDHDDEEKSVIDAVTSLNHITGLKGLGRYFKEVTQSARAGSQDCTDDFLGCVTIKLKDVPSSGLEEWTVLEKRSDRSEVSGQVRLKLWLSTKEERIDQQEDDLMDVKQHIELIRQFALHEIRVSGAPVSFFNGQLSDPASTILHQHAIQGDLTELHQFMCQWLAYSAMINIGISFSFLYDILSRLISKWAPLALDRDEENTLAESFQTFDEHCKKAVMDHRVNVATSKRSQLESFSNMLRCWKLMRESPLYEKCLPFQKSFDHDINAILQKSADEYFQVILKKWEDEQNPCNELLNVLQALNKACGKIPKFDPIFKTFTATNYGQITYREFDRLLDEYICSEMMSEKKSDLKTMMMSASKSEGDNEELLITILKVHLAAQEFRQYRLPKQKYRLDKSDWSQIFDRVVVKWMDTAKLKAFGRVELACQLDATIQIASSEIRHTSSYVDVCHIIDQYLAIWERMHVSDAVLRADLTEKLVQCICKIAEYYADRVLAQLASDGFCGQLQAFIPAALLNLFCAAVNNIEQVRRSLVVTEKLHLDELVEQYEQKTQQKANWKCEVEVELDRCDKYLSEQIECTIDRLTRRQLAILKKHVFHLAWSPSACPVEGALKPLTDTLKAIYAFSSTQNSRLSTLLHRNFVRVMHSQVNILLPLFDECIEENPGLEPVFYQRLYEAWSVLTDFFHAGGKGISLETFETIPAHVELVSKLSLNQMSTIRIIEQYYKNLLKEQNDVSECKYGILNVRAYYNSNSQTLVIDVIGAKQVIPLDANGLSDPFVVIELVPRIRYPTQPVSKTKVVSKSLNPIFDETFEFHIPPKIPTGGMVHFVVMDHDFLRSNDFAGEAFLDLTEVPGFGTAGVANTLRQFNLILIHPSNSNKSMIEVLSSRKEDKEAQNFIRTLSVAY</sequence>
<dbReference type="InterPro" id="IPR035892">
    <property type="entry name" value="C2_domain_sf"/>
</dbReference>
<evidence type="ECO:0000256" key="6">
    <source>
        <dbReference type="ARBA" id="ARBA00022753"/>
    </source>
</evidence>
<proteinExistence type="inferred from homology"/>
<dbReference type="AlphaFoldDB" id="A0A4U8UTM5"/>
<evidence type="ECO:0000259" key="10">
    <source>
        <dbReference type="PROSITE" id="PS51259"/>
    </source>
</evidence>
<evidence type="ECO:0008006" key="13">
    <source>
        <dbReference type="Google" id="ProtNLM"/>
    </source>
</evidence>
<dbReference type="InterPro" id="IPR014772">
    <property type="entry name" value="Munc13_dom-2"/>
</dbReference>
<dbReference type="GO" id="GO:0005770">
    <property type="term" value="C:late endosome"/>
    <property type="evidence" value="ECO:0007669"/>
    <property type="project" value="UniProtKB-SubCell"/>
</dbReference>
<dbReference type="Pfam" id="PF00168">
    <property type="entry name" value="C2"/>
    <property type="match status" value="3"/>
</dbReference>
<evidence type="ECO:0000256" key="7">
    <source>
        <dbReference type="SAM" id="MobiDB-lite"/>
    </source>
</evidence>
<evidence type="ECO:0000259" key="8">
    <source>
        <dbReference type="PROSITE" id="PS50004"/>
    </source>
</evidence>
<organism evidence="11 12">
    <name type="scientific">Steinernema carpocapsae</name>
    <name type="common">Entomopathogenic nematode</name>
    <dbReference type="NCBI Taxonomy" id="34508"/>
    <lineage>
        <taxon>Eukaryota</taxon>
        <taxon>Metazoa</taxon>
        <taxon>Ecdysozoa</taxon>
        <taxon>Nematoda</taxon>
        <taxon>Chromadorea</taxon>
        <taxon>Rhabditida</taxon>
        <taxon>Tylenchina</taxon>
        <taxon>Panagrolaimomorpha</taxon>
        <taxon>Strongyloidoidea</taxon>
        <taxon>Steinernematidae</taxon>
        <taxon>Steinernema</taxon>
    </lineage>
</organism>
<dbReference type="PANTHER" id="PTHR45999:SF9">
    <property type="entry name" value="BAI1-ASSOCIATED PROTEIN 3"/>
    <property type="match status" value="1"/>
</dbReference>
<feature type="compositionally biased region" description="Basic and acidic residues" evidence="7">
    <location>
        <begin position="186"/>
        <end position="197"/>
    </location>
</feature>
<evidence type="ECO:0000259" key="9">
    <source>
        <dbReference type="PROSITE" id="PS51258"/>
    </source>
</evidence>
<comment type="caution">
    <text evidence="11">The sequence shown here is derived from an EMBL/GenBank/DDBJ whole genome shotgun (WGS) entry which is preliminary data.</text>
</comment>
<dbReference type="InterPro" id="IPR052095">
    <property type="entry name" value="UNC-13_domain"/>
</dbReference>
<dbReference type="Gene3D" id="2.60.40.150">
    <property type="entry name" value="C2 domain"/>
    <property type="match status" value="2"/>
</dbReference>
<keyword evidence="4" id="KW-0268">Exocytosis</keyword>
<reference evidence="11 12" key="2">
    <citation type="journal article" date="2019" name="G3 (Bethesda)">
        <title>Hybrid Assembly of the Genome of the Entomopathogenic Nematode Steinernema carpocapsae Identifies the X-Chromosome.</title>
        <authorList>
            <person name="Serra L."/>
            <person name="Macchietto M."/>
            <person name="Macias-Munoz A."/>
            <person name="McGill C.J."/>
            <person name="Rodriguez I.M."/>
            <person name="Rodriguez B."/>
            <person name="Murad R."/>
            <person name="Mortazavi A."/>
        </authorList>
    </citation>
    <scope>NUCLEOTIDE SEQUENCE [LARGE SCALE GENOMIC DNA]</scope>
    <source>
        <strain evidence="11 12">ALL</strain>
    </source>
</reference>
<dbReference type="GO" id="GO:0099503">
    <property type="term" value="C:secretory vesicle"/>
    <property type="evidence" value="ECO:0007669"/>
    <property type="project" value="TreeGrafter"/>
</dbReference>
<keyword evidence="6" id="KW-0967">Endosome</keyword>
<comment type="subcellular location">
    <subcellularLocation>
        <location evidence="1">Cytoplasm</location>
    </subcellularLocation>
    <subcellularLocation>
        <location evidence="2">Late endosome</location>
    </subcellularLocation>
</comment>
<gene>
    <name evidence="11" type="ORF">L596_003449</name>
</gene>
<dbReference type="PROSITE" id="PS51258">
    <property type="entry name" value="MHD1"/>
    <property type="match status" value="1"/>
</dbReference>
<dbReference type="InterPro" id="IPR000008">
    <property type="entry name" value="C2_dom"/>
</dbReference>
<feature type="domain" description="C2" evidence="8">
    <location>
        <begin position="129"/>
        <end position="321"/>
    </location>
</feature>
<evidence type="ECO:0000256" key="1">
    <source>
        <dbReference type="ARBA" id="ARBA00004496"/>
    </source>
</evidence>
<dbReference type="EMBL" id="AZBU02000001">
    <property type="protein sequence ID" value="TMS36234.1"/>
    <property type="molecule type" value="Genomic_DNA"/>
</dbReference>
<dbReference type="CDD" id="cd08676">
    <property type="entry name" value="C2A_Munc13-like"/>
    <property type="match status" value="1"/>
</dbReference>
<dbReference type="OrthoDB" id="7976202at2759"/>
<feature type="domain" description="MHD2" evidence="10">
    <location>
        <begin position="897"/>
        <end position="1006"/>
    </location>
</feature>
<dbReference type="SUPFAM" id="SSF49562">
    <property type="entry name" value="C2 domain (Calcium/lipid-binding domain, CaLB)"/>
    <property type="match status" value="2"/>
</dbReference>
<dbReference type="InterPro" id="IPR014770">
    <property type="entry name" value="Munc13_1"/>
</dbReference>
<evidence type="ECO:0000256" key="4">
    <source>
        <dbReference type="ARBA" id="ARBA00022483"/>
    </source>
</evidence>
<comment type="similarity">
    <text evidence="3">Belongs to the unc-13 family.</text>
</comment>
<keyword evidence="5" id="KW-0963">Cytoplasm</keyword>
<dbReference type="PROSITE" id="PS50004">
    <property type="entry name" value="C2"/>
    <property type="match status" value="2"/>
</dbReference>
<keyword evidence="12" id="KW-1185">Reference proteome</keyword>
<evidence type="ECO:0000313" key="11">
    <source>
        <dbReference type="EMBL" id="TMS36234.1"/>
    </source>
</evidence>
<accession>A0A4U8UTM5</accession>
<reference evidence="11 12" key="1">
    <citation type="journal article" date="2015" name="Genome Biol.">
        <title>Comparative genomics of Steinernema reveals deeply conserved gene regulatory networks.</title>
        <authorList>
            <person name="Dillman A.R."/>
            <person name="Macchietto M."/>
            <person name="Porter C.F."/>
            <person name="Rogers A."/>
            <person name="Williams B."/>
            <person name="Antoshechkin I."/>
            <person name="Lee M.M."/>
            <person name="Goodwin Z."/>
            <person name="Lu X."/>
            <person name="Lewis E.E."/>
            <person name="Goodrich-Blair H."/>
            <person name="Stock S.P."/>
            <person name="Adams B.J."/>
            <person name="Sternberg P.W."/>
            <person name="Mortazavi A."/>
        </authorList>
    </citation>
    <scope>NUCLEOTIDE SEQUENCE [LARGE SCALE GENOMIC DNA]</scope>
    <source>
        <strain evidence="11 12">ALL</strain>
    </source>
</reference>
<feature type="region of interest" description="Disordered" evidence="7">
    <location>
        <begin position="178"/>
        <end position="220"/>
    </location>
</feature>
<dbReference type="Gene3D" id="1.10.357.50">
    <property type="match status" value="1"/>
</dbReference>
<evidence type="ECO:0000313" key="12">
    <source>
        <dbReference type="Proteomes" id="UP000298663"/>
    </source>
</evidence>
<protein>
    <recommendedName>
        <fullName evidence="13">C2 domain-containing protein</fullName>
    </recommendedName>
</protein>
<dbReference type="GO" id="GO:0006887">
    <property type="term" value="P:exocytosis"/>
    <property type="evidence" value="ECO:0007669"/>
    <property type="project" value="UniProtKB-KW"/>
</dbReference>
<name>A0A4U8UTM5_STECR</name>
<dbReference type="PANTHER" id="PTHR45999">
    <property type="entry name" value="UNC-13-4A, ISOFORM B"/>
    <property type="match status" value="1"/>
</dbReference>
<dbReference type="Proteomes" id="UP000298663">
    <property type="component" value="Unassembled WGS sequence"/>
</dbReference>
<evidence type="ECO:0000256" key="3">
    <source>
        <dbReference type="ARBA" id="ARBA00005823"/>
    </source>
</evidence>
<dbReference type="STRING" id="34508.A0A4U8UTM5"/>
<dbReference type="CDD" id="cd04009">
    <property type="entry name" value="C2B_Munc13-like"/>
    <property type="match status" value="1"/>
</dbReference>
<evidence type="ECO:0000256" key="5">
    <source>
        <dbReference type="ARBA" id="ARBA00022490"/>
    </source>
</evidence>